<dbReference type="InterPro" id="IPR038696">
    <property type="entry name" value="IalB_sf"/>
</dbReference>
<gene>
    <name evidence="2" type="ORF">E1832_14455</name>
</gene>
<dbReference type="RefSeq" id="WP_133360475.1">
    <property type="nucleotide sequence ID" value="NZ_SMUV01000069.1"/>
</dbReference>
<dbReference type="Pfam" id="PF06776">
    <property type="entry name" value="IalB"/>
    <property type="match status" value="1"/>
</dbReference>
<keyword evidence="3" id="KW-1185">Reference proteome</keyword>
<evidence type="ECO:0000256" key="1">
    <source>
        <dbReference type="SAM" id="SignalP"/>
    </source>
</evidence>
<dbReference type="Proteomes" id="UP000295301">
    <property type="component" value="Unassembled WGS sequence"/>
</dbReference>
<dbReference type="OrthoDB" id="9797912at2"/>
<feature type="signal peptide" evidence="1">
    <location>
        <begin position="1"/>
        <end position="22"/>
    </location>
</feature>
<comment type="caution">
    <text evidence="2">The sequence shown here is derived from an EMBL/GenBank/DDBJ whole genome shotgun (WGS) entry which is preliminary data.</text>
</comment>
<dbReference type="AlphaFoldDB" id="A0A4R5V0K8"/>
<proteinExistence type="predicted"/>
<keyword evidence="1" id="KW-0732">Signal</keyword>
<reference evidence="2 3" key="1">
    <citation type="submission" date="2019-03" db="EMBL/GenBank/DDBJ databases">
        <title>Ruegeria lutea sp. nov., a novel strain, isolated from marine sediment, the Masan Bay, South Korea.</title>
        <authorList>
            <person name="Kim J."/>
            <person name="Kim D.-Y."/>
            <person name="Lee S.-S."/>
        </authorList>
    </citation>
    <scope>NUCLEOTIDE SEQUENCE [LARGE SCALE GENOMIC DNA]</scope>
    <source>
        <strain evidence="2 3">318-1</strain>
    </source>
</reference>
<organism evidence="2 3">
    <name type="scientific">Antarcticimicrobium luteum</name>
    <dbReference type="NCBI Taxonomy" id="2547397"/>
    <lineage>
        <taxon>Bacteria</taxon>
        <taxon>Pseudomonadati</taxon>
        <taxon>Pseudomonadota</taxon>
        <taxon>Alphaproteobacteria</taxon>
        <taxon>Rhodobacterales</taxon>
        <taxon>Paracoccaceae</taxon>
        <taxon>Antarcticimicrobium</taxon>
    </lineage>
</organism>
<protein>
    <submittedName>
        <fullName evidence="2">Invasion associated locus B family protein</fullName>
    </submittedName>
</protein>
<name>A0A4R5V0K8_9RHOB</name>
<accession>A0A4R5V0K8</accession>
<dbReference type="EMBL" id="SMUV01000069">
    <property type="protein sequence ID" value="TDK45071.1"/>
    <property type="molecule type" value="Genomic_DNA"/>
</dbReference>
<feature type="chain" id="PRO_5020374302" evidence="1">
    <location>
        <begin position="23"/>
        <end position="198"/>
    </location>
</feature>
<dbReference type="Gene3D" id="2.60.40.1880">
    <property type="entry name" value="Invasion associated locus B (IalB) protein"/>
    <property type="match status" value="1"/>
</dbReference>
<dbReference type="InterPro" id="IPR010642">
    <property type="entry name" value="Invasion_prot_B"/>
</dbReference>
<evidence type="ECO:0000313" key="2">
    <source>
        <dbReference type="EMBL" id="TDK45071.1"/>
    </source>
</evidence>
<sequence length="198" mass="21035">MFKTLTTFSVIALAALTVPAVAQDTDTQKPAAEELLDLGTPADASPQLGERYSKEKIEDWDLACIKTDTETDPCSLLQILNDGKGNPMAEFSLFRIEGQGQAVAGATVIVPLETLLPAQLSISVDGAPGKRYGYSFCNPYGCVAQIGLTQEDIAAFKNGKEATLSLVPAPAPDQLVTLKLSLKGFTAGFDKVDVVKNR</sequence>
<evidence type="ECO:0000313" key="3">
    <source>
        <dbReference type="Proteomes" id="UP000295301"/>
    </source>
</evidence>